<reference evidence="2" key="1">
    <citation type="journal article" date="2020" name="Nature">
        <title>Giant virus diversity and host interactions through global metagenomics.</title>
        <authorList>
            <person name="Schulz F."/>
            <person name="Roux S."/>
            <person name="Paez-Espino D."/>
            <person name="Jungbluth S."/>
            <person name="Walsh D.A."/>
            <person name="Denef V.J."/>
            <person name="McMahon K.D."/>
            <person name="Konstantinidis K.T."/>
            <person name="Eloe-Fadrosh E.A."/>
            <person name="Kyrpides N.C."/>
            <person name="Woyke T."/>
        </authorList>
    </citation>
    <scope>NUCLEOTIDE SEQUENCE</scope>
    <source>
        <strain evidence="2">GVMAG-M-3300024261-8</strain>
    </source>
</reference>
<name>A0A6C0IQJ6_9ZZZZ</name>
<dbReference type="EMBL" id="MN740240">
    <property type="protein sequence ID" value="QHT95504.1"/>
    <property type="molecule type" value="Genomic_DNA"/>
</dbReference>
<proteinExistence type="predicted"/>
<dbReference type="GO" id="GO:0005829">
    <property type="term" value="C:cytosol"/>
    <property type="evidence" value="ECO:0007669"/>
    <property type="project" value="TreeGrafter"/>
</dbReference>
<sequence>MTYTITVDNFYIEHVEETDYPTTTFHFTGEVVIATDTSDIVYYGVSDFGSGTKSIVIPKKGKLYKNQTLVYEGRFTDKGGYTGKCALYYDNGNKQYEGHMLNNRYSGFGRTYDTDGKLVYEGDWVNGLQYGEGSLYEDDLMIYTGYWFEGAKNGKGTDYSSIYRIYDGEWKDNMWHGCGKHYCEDGTIIETTWNCGQKHGIGSIELPNGHFRINCEWKYDVLMYQGQEVVPAHKIRTTRNRDTVIV</sequence>
<dbReference type="SUPFAM" id="SSF82185">
    <property type="entry name" value="Histone H3 K4-specific methyltransferase SET7/9 N-terminal domain"/>
    <property type="match status" value="2"/>
</dbReference>
<protein>
    <recommendedName>
        <fullName evidence="3">MORN repeat-containing protein</fullName>
    </recommendedName>
</protein>
<dbReference type="PANTHER" id="PTHR43215">
    <property type="entry name" value="RADIAL SPOKE HEAD 1 HOMOLOG"/>
    <property type="match status" value="1"/>
</dbReference>
<evidence type="ECO:0008006" key="3">
    <source>
        <dbReference type="Google" id="ProtNLM"/>
    </source>
</evidence>
<accession>A0A6C0IQJ6</accession>
<evidence type="ECO:0000313" key="2">
    <source>
        <dbReference type="EMBL" id="QHT95504.1"/>
    </source>
</evidence>
<keyword evidence="1" id="KW-0677">Repeat</keyword>
<dbReference type="PANTHER" id="PTHR43215:SF14">
    <property type="entry name" value="RADIAL SPOKE HEAD 1 HOMOLOG"/>
    <property type="match status" value="1"/>
</dbReference>
<dbReference type="SMART" id="SM00698">
    <property type="entry name" value="MORN"/>
    <property type="match status" value="4"/>
</dbReference>
<evidence type="ECO:0000256" key="1">
    <source>
        <dbReference type="ARBA" id="ARBA00022737"/>
    </source>
</evidence>
<dbReference type="Pfam" id="PF02493">
    <property type="entry name" value="MORN"/>
    <property type="match status" value="5"/>
</dbReference>
<dbReference type="Gene3D" id="2.20.110.10">
    <property type="entry name" value="Histone H3 K4-specific methyltransferase SET7/9 N-terminal domain"/>
    <property type="match status" value="2"/>
</dbReference>
<dbReference type="AlphaFoldDB" id="A0A6C0IQJ6"/>
<dbReference type="InterPro" id="IPR003409">
    <property type="entry name" value="MORN"/>
</dbReference>
<organism evidence="2">
    <name type="scientific">viral metagenome</name>
    <dbReference type="NCBI Taxonomy" id="1070528"/>
    <lineage>
        <taxon>unclassified sequences</taxon>
        <taxon>metagenomes</taxon>
        <taxon>organismal metagenomes</taxon>
    </lineage>
</organism>